<comment type="caution">
    <text evidence="2">The sequence shown here is derived from an EMBL/GenBank/DDBJ whole genome shotgun (WGS) entry which is preliminary data.</text>
</comment>
<comment type="similarity">
    <text evidence="1">Belongs to the enoyl-CoA hydratase/isomerase family.</text>
</comment>
<dbReference type="InterPro" id="IPR014748">
    <property type="entry name" value="Enoyl-CoA_hydra_C"/>
</dbReference>
<dbReference type="InterPro" id="IPR029045">
    <property type="entry name" value="ClpP/crotonase-like_dom_sf"/>
</dbReference>
<reference evidence="2" key="2">
    <citation type="submission" date="2023-02" db="EMBL/GenBank/DDBJ databases">
        <authorList>
            <consortium name="DOE Joint Genome Institute"/>
            <person name="Mondo S.J."/>
            <person name="Chang Y."/>
            <person name="Wang Y."/>
            <person name="Ahrendt S."/>
            <person name="Andreopoulos W."/>
            <person name="Barry K."/>
            <person name="Beard J."/>
            <person name="Benny G.L."/>
            <person name="Blankenship S."/>
            <person name="Bonito G."/>
            <person name="Cuomo C."/>
            <person name="Desiro A."/>
            <person name="Gervers K.A."/>
            <person name="Hundley H."/>
            <person name="Kuo A."/>
            <person name="LaButti K."/>
            <person name="Lang B.F."/>
            <person name="Lipzen A."/>
            <person name="O'Donnell K."/>
            <person name="Pangilinan J."/>
            <person name="Reynolds N."/>
            <person name="Sandor L."/>
            <person name="Smith M.W."/>
            <person name="Tsang A."/>
            <person name="Grigoriev I.V."/>
            <person name="Stajich J.E."/>
            <person name="Spatafora J.W."/>
        </authorList>
    </citation>
    <scope>NUCLEOTIDE SEQUENCE</scope>
    <source>
        <strain evidence="2">RSA 2281</strain>
    </source>
</reference>
<dbReference type="Pfam" id="PF00378">
    <property type="entry name" value="ECH_1"/>
    <property type="match status" value="1"/>
</dbReference>
<keyword evidence="3" id="KW-1185">Reference proteome</keyword>
<gene>
    <name evidence="2" type="ORF">BDA99DRAFT_446403</name>
</gene>
<dbReference type="InterPro" id="IPR051683">
    <property type="entry name" value="Enoyl-CoA_Hydratase/Isomerase"/>
</dbReference>
<dbReference type="Proteomes" id="UP001209540">
    <property type="component" value="Unassembled WGS sequence"/>
</dbReference>
<dbReference type="Gene3D" id="3.90.226.10">
    <property type="entry name" value="2-enoyl-CoA Hydratase, Chain A, domain 1"/>
    <property type="match status" value="1"/>
</dbReference>
<dbReference type="InterPro" id="IPR001753">
    <property type="entry name" value="Enoyl-CoA_hydra/iso"/>
</dbReference>
<evidence type="ECO:0000313" key="3">
    <source>
        <dbReference type="Proteomes" id="UP001209540"/>
    </source>
</evidence>
<protein>
    <submittedName>
        <fullName evidence="2">ClpP/crotonase-like domain-containing protein</fullName>
    </submittedName>
</protein>
<dbReference type="PANTHER" id="PTHR42964:SF1">
    <property type="entry name" value="POLYKETIDE BIOSYNTHESIS ENOYL-COA HYDRATASE PKSH-RELATED"/>
    <property type="match status" value="1"/>
</dbReference>
<dbReference type="AlphaFoldDB" id="A0AAD5PA89"/>
<reference evidence="2" key="1">
    <citation type="journal article" date="2022" name="IScience">
        <title>Evolution of zygomycete secretomes and the origins of terrestrial fungal ecologies.</title>
        <authorList>
            <person name="Chang Y."/>
            <person name="Wang Y."/>
            <person name="Mondo S."/>
            <person name="Ahrendt S."/>
            <person name="Andreopoulos W."/>
            <person name="Barry K."/>
            <person name="Beard J."/>
            <person name="Benny G.L."/>
            <person name="Blankenship S."/>
            <person name="Bonito G."/>
            <person name="Cuomo C."/>
            <person name="Desiro A."/>
            <person name="Gervers K.A."/>
            <person name="Hundley H."/>
            <person name="Kuo A."/>
            <person name="LaButti K."/>
            <person name="Lang B.F."/>
            <person name="Lipzen A."/>
            <person name="O'Donnell K."/>
            <person name="Pangilinan J."/>
            <person name="Reynolds N."/>
            <person name="Sandor L."/>
            <person name="Smith M.E."/>
            <person name="Tsang A."/>
            <person name="Grigoriev I.V."/>
            <person name="Stajich J.E."/>
            <person name="Spatafora J.W."/>
        </authorList>
    </citation>
    <scope>NUCLEOTIDE SEQUENCE</scope>
    <source>
        <strain evidence="2">RSA 2281</strain>
    </source>
</reference>
<organism evidence="2 3">
    <name type="scientific">Phascolomyces articulosus</name>
    <dbReference type="NCBI Taxonomy" id="60185"/>
    <lineage>
        <taxon>Eukaryota</taxon>
        <taxon>Fungi</taxon>
        <taxon>Fungi incertae sedis</taxon>
        <taxon>Mucoromycota</taxon>
        <taxon>Mucoromycotina</taxon>
        <taxon>Mucoromycetes</taxon>
        <taxon>Mucorales</taxon>
        <taxon>Lichtheimiaceae</taxon>
        <taxon>Phascolomyces</taxon>
    </lineage>
</organism>
<evidence type="ECO:0000313" key="2">
    <source>
        <dbReference type="EMBL" id="KAI9248296.1"/>
    </source>
</evidence>
<dbReference type="PANTHER" id="PTHR42964">
    <property type="entry name" value="ENOYL-COA HYDRATASE"/>
    <property type="match status" value="1"/>
</dbReference>
<dbReference type="CDD" id="cd06558">
    <property type="entry name" value="crotonase-like"/>
    <property type="match status" value="1"/>
</dbReference>
<accession>A0AAD5PA89</accession>
<dbReference type="SUPFAM" id="SSF52096">
    <property type="entry name" value="ClpP/crotonase"/>
    <property type="match status" value="1"/>
</dbReference>
<evidence type="ECO:0000256" key="1">
    <source>
        <dbReference type="ARBA" id="ARBA00005254"/>
    </source>
</evidence>
<dbReference type="Gene3D" id="1.10.12.10">
    <property type="entry name" value="Lyase 2-enoyl-coa Hydratase, Chain A, domain 2"/>
    <property type="match status" value="1"/>
</dbReference>
<name>A0AAD5PA89_9FUNG</name>
<proteinExistence type="inferred from homology"/>
<sequence length="203" mass="22549">MQDIEFKVFLKRLRHYFALGQQLLEAVNSFPKPVIARINGPALGLAFGLVFTADIRVASDTAYFKMPEVKEGLILLLSSPYIFKELGKLQAREYALTGRRITATEGQGVFLNATTSSIAQLDDKVNSYLSMLMDSAPEAMAKTKMLIDIIASGGDSEQSSRVMEINNNALEGMFLSDEAHYGVMSTFLHKKKPDWDAYLKAKL</sequence>
<dbReference type="EMBL" id="JAIXMP010000039">
    <property type="protein sequence ID" value="KAI9248296.1"/>
    <property type="molecule type" value="Genomic_DNA"/>
</dbReference>